<dbReference type="PROSITE" id="PS50821">
    <property type="entry name" value="PAZ"/>
    <property type="match status" value="1"/>
</dbReference>
<feature type="domain" description="Piwi" evidence="4">
    <location>
        <begin position="1591"/>
        <end position="1892"/>
    </location>
</feature>
<dbReference type="InterPro" id="IPR032474">
    <property type="entry name" value="Argonaute_N"/>
</dbReference>
<keyword evidence="1" id="KW-0040">ANK repeat</keyword>
<reference evidence="6" key="2">
    <citation type="journal article" date="2023" name="Microbiol Resour">
        <title>Decontamination and Annotation of the Draft Genome Sequence of the Oomycete Lagenidium giganteum ARSEF 373.</title>
        <authorList>
            <person name="Morgan W.R."/>
            <person name="Tartar A."/>
        </authorList>
    </citation>
    <scope>NUCLEOTIDE SEQUENCE</scope>
    <source>
        <strain evidence="6">ARSEF 373</strain>
    </source>
</reference>
<protein>
    <submittedName>
        <fullName evidence="6">Uncharacterized protein</fullName>
    </submittedName>
</protein>
<dbReference type="CDD" id="cd04657">
    <property type="entry name" value="Piwi_ago-like"/>
    <property type="match status" value="1"/>
</dbReference>
<dbReference type="SMART" id="SM00949">
    <property type="entry name" value="PAZ"/>
    <property type="match status" value="1"/>
</dbReference>
<dbReference type="SUPFAM" id="SSF101576">
    <property type="entry name" value="Supernatant protein factor (SPF), C-terminal domain"/>
    <property type="match status" value="1"/>
</dbReference>
<dbReference type="Pfam" id="PF16486">
    <property type="entry name" value="ArgoN"/>
    <property type="match status" value="1"/>
</dbReference>
<feature type="domain" description="PAZ" evidence="3">
    <location>
        <begin position="1313"/>
        <end position="1424"/>
    </location>
</feature>
<feature type="compositionally biased region" description="Gly residues" evidence="2">
    <location>
        <begin position="905"/>
        <end position="930"/>
    </location>
</feature>
<dbReference type="Gene3D" id="1.25.40.20">
    <property type="entry name" value="Ankyrin repeat-containing domain"/>
    <property type="match status" value="1"/>
</dbReference>
<dbReference type="PANTHER" id="PTHR22891">
    <property type="entry name" value="EUKARYOTIC TRANSLATION INITIATION FACTOR 2C"/>
    <property type="match status" value="1"/>
</dbReference>
<evidence type="ECO:0000256" key="1">
    <source>
        <dbReference type="PROSITE-ProRule" id="PRU00023"/>
    </source>
</evidence>
<feature type="compositionally biased region" description="Gly residues" evidence="2">
    <location>
        <begin position="655"/>
        <end position="668"/>
    </location>
</feature>
<dbReference type="PRINTS" id="PR01228">
    <property type="entry name" value="EGGSHELL"/>
</dbReference>
<feature type="compositionally biased region" description="Basic and acidic residues" evidence="2">
    <location>
        <begin position="1101"/>
        <end position="1120"/>
    </location>
</feature>
<evidence type="ECO:0000313" key="7">
    <source>
        <dbReference type="Proteomes" id="UP001146120"/>
    </source>
</evidence>
<organism evidence="6 7">
    <name type="scientific">Lagenidium giganteum</name>
    <dbReference type="NCBI Taxonomy" id="4803"/>
    <lineage>
        <taxon>Eukaryota</taxon>
        <taxon>Sar</taxon>
        <taxon>Stramenopiles</taxon>
        <taxon>Oomycota</taxon>
        <taxon>Peronosporomycetes</taxon>
        <taxon>Pythiales</taxon>
        <taxon>Pythiaceae</taxon>
    </lineage>
</organism>
<evidence type="ECO:0000259" key="4">
    <source>
        <dbReference type="PROSITE" id="PS50822"/>
    </source>
</evidence>
<gene>
    <name evidence="6" type="ORF">N0F65_000845</name>
</gene>
<dbReference type="SMART" id="SM00950">
    <property type="entry name" value="Piwi"/>
    <property type="match status" value="1"/>
</dbReference>
<proteinExistence type="predicted"/>
<dbReference type="InterPro" id="IPR014811">
    <property type="entry name" value="ArgoL1"/>
</dbReference>
<dbReference type="Pfam" id="PF02170">
    <property type="entry name" value="PAZ"/>
    <property type="match status" value="1"/>
</dbReference>
<feature type="compositionally biased region" description="Gly residues" evidence="2">
    <location>
        <begin position="764"/>
        <end position="778"/>
    </location>
</feature>
<dbReference type="SMART" id="SM01163">
    <property type="entry name" value="DUF1785"/>
    <property type="match status" value="1"/>
</dbReference>
<feature type="compositionally biased region" description="Gly residues" evidence="2">
    <location>
        <begin position="785"/>
        <end position="817"/>
    </location>
</feature>
<dbReference type="Pfam" id="PF08699">
    <property type="entry name" value="ArgoL1"/>
    <property type="match status" value="1"/>
</dbReference>
<evidence type="ECO:0000313" key="6">
    <source>
        <dbReference type="EMBL" id="DAZ98650.1"/>
    </source>
</evidence>
<dbReference type="CDD" id="cd02846">
    <property type="entry name" value="PAZ_argonaute_like"/>
    <property type="match status" value="1"/>
</dbReference>
<dbReference type="PROSITE" id="PS50297">
    <property type="entry name" value="ANK_REP_REGION"/>
    <property type="match status" value="1"/>
</dbReference>
<feature type="repeat" description="ANK" evidence="1">
    <location>
        <begin position="49"/>
        <end position="84"/>
    </location>
</feature>
<feature type="compositionally biased region" description="Low complexity" evidence="2">
    <location>
        <begin position="752"/>
        <end position="763"/>
    </location>
</feature>
<feature type="region of interest" description="Disordered" evidence="2">
    <location>
        <begin position="1092"/>
        <end position="1148"/>
    </location>
</feature>
<feature type="compositionally biased region" description="Basic and acidic residues" evidence="2">
    <location>
        <begin position="945"/>
        <end position="965"/>
    </location>
</feature>
<dbReference type="Pfam" id="PF16488">
    <property type="entry name" value="ArgoL2"/>
    <property type="match status" value="1"/>
</dbReference>
<dbReference type="InterPro" id="IPR055285">
    <property type="entry name" value="ANKRD13_C"/>
</dbReference>
<feature type="compositionally biased region" description="Gly residues" evidence="2">
    <location>
        <begin position="677"/>
        <end position="751"/>
    </location>
</feature>
<keyword evidence="7" id="KW-1185">Reference proteome</keyword>
<feature type="compositionally biased region" description="Gly residues" evidence="2">
    <location>
        <begin position="825"/>
        <end position="890"/>
    </location>
</feature>
<dbReference type="SUPFAM" id="SSF53098">
    <property type="entry name" value="Ribonuclease H-like"/>
    <property type="match status" value="1"/>
</dbReference>
<dbReference type="PROSITE" id="PS50822">
    <property type="entry name" value="PIWI"/>
    <property type="match status" value="1"/>
</dbReference>
<dbReference type="Pfam" id="PF16487">
    <property type="entry name" value="ArgoMid"/>
    <property type="match status" value="1"/>
</dbReference>
<evidence type="ECO:0000259" key="3">
    <source>
        <dbReference type="PROSITE" id="PS50821"/>
    </source>
</evidence>
<dbReference type="SUPFAM" id="SSF101690">
    <property type="entry name" value="PAZ domain"/>
    <property type="match status" value="1"/>
</dbReference>
<dbReference type="InterPro" id="IPR032472">
    <property type="entry name" value="ArgoL2"/>
</dbReference>
<dbReference type="SUPFAM" id="SSF48403">
    <property type="entry name" value="Ankyrin repeat"/>
    <property type="match status" value="1"/>
</dbReference>
<feature type="region of interest" description="Disordered" evidence="2">
    <location>
        <begin position="285"/>
        <end position="310"/>
    </location>
</feature>
<dbReference type="InterPro" id="IPR036770">
    <property type="entry name" value="Ankyrin_rpt-contain_sf"/>
</dbReference>
<evidence type="ECO:0000259" key="5">
    <source>
        <dbReference type="PROSITE" id="PS50866"/>
    </source>
</evidence>
<dbReference type="InterPro" id="IPR036598">
    <property type="entry name" value="GOLD_dom_sf"/>
</dbReference>
<dbReference type="InterPro" id="IPR036085">
    <property type="entry name" value="PAZ_dom_sf"/>
</dbReference>
<feature type="domain" description="GOLD" evidence="5">
    <location>
        <begin position="324"/>
        <end position="426"/>
    </location>
</feature>
<dbReference type="InterPro" id="IPR003165">
    <property type="entry name" value="Piwi"/>
</dbReference>
<dbReference type="Gene3D" id="2.60.120.680">
    <property type="entry name" value="GOLD domain"/>
    <property type="match status" value="1"/>
</dbReference>
<reference evidence="6" key="1">
    <citation type="submission" date="2022-11" db="EMBL/GenBank/DDBJ databases">
        <authorList>
            <person name="Morgan W.R."/>
            <person name="Tartar A."/>
        </authorList>
    </citation>
    <scope>NUCLEOTIDE SEQUENCE</scope>
    <source>
        <strain evidence="6">ARSEF 373</strain>
    </source>
</reference>
<dbReference type="Proteomes" id="UP001146120">
    <property type="component" value="Unassembled WGS sequence"/>
</dbReference>
<dbReference type="Pfam" id="PF12796">
    <property type="entry name" value="Ank_2"/>
    <property type="match status" value="1"/>
</dbReference>
<feature type="compositionally biased region" description="Basic and acidic residues" evidence="2">
    <location>
        <begin position="891"/>
        <end position="904"/>
    </location>
</feature>
<dbReference type="Pfam" id="PF02171">
    <property type="entry name" value="Piwi"/>
    <property type="match status" value="1"/>
</dbReference>
<name>A0AAV2YXA0_9STRA</name>
<accession>A0AAV2YXA0</accession>
<sequence length="1927" mass="209920">MGHGVEAEKVNGGVVMPSALHIALWNGNLQQIEDALAEGAQAVERKDARGNRGLHLALKFAHRHAAEIVKKLLDAGARVRSRDQDGWKTVHHAIATNNEDIVRMLIIKEKQQAPPLLAKKLDEICPSLEDVPDFYSELHIEIATWIPGAGRWLPSDTVKIWKRGRNIRFDVTLVGFENGKWRRGNSSFILLGKEKTFLCLDHDDKTTTNLLSPNVNLEEDEVERVLHFYMTSTISTTQMDAKGATFKRKKAWVTKSDVNEDLGKWKNTRVYDMKGLEASYQIRQAQNKDRQLQQPDSTTAPDSEKVVPASQDANEATSILSQIAEAVAEVTVEPKSNYVVSLEMAKDEKVEWGFSTEQCDIAFGVRFLEDVDGDRWSEVVPLNRVNSHRQPQNGSYCAPREGTVVFTWDNSYSVFRPKKLKFSIRPENDVADEHWAPNSGKEELTSFKQWFGVEIEDLPDELRAMHPKHSIMVHTSPPCRRISKKFSATVHMSDEFPVSVHQFLPVAKVLANAAAPFERVKDFLTSELAKGFPVQFSIPIMPSVSANFRYECMELTTPPGHLFAIPSSYSMFDEDVLSPRMHQEMLNRLPPTAVGILFLVSKHERDSSDAMSPRPAPPHFNWSFARECHQKPSQMPRLGNIGGEKAHKTLNMSYHGGGGGGGSSGGGGYDRRSSSGYDGGSGGQGYGDNRGGYGGYDQRGGSGSGGGYSGGGDYRGGGSSGGYDQRGGYGDSRGDSRGGYGDYSRSSGGGDYSRSSSGGYDSRGYGGSSSGGYGGGDRGGYDRSGYGGQSSSGGYGDRGSSGGYGGSSGGGYGGSSSGGYDSRSGGYGSHSGGYGDRGGYGGHSQSGGYGGSSGSGGYGGSGDSGGYSRGGYGGSGDRGSSGGYGGSGGGYRDERSSGGGHDSRGGYGGGGGGRDSGGYGGGRDSGGGYGSRDSGGSRGGYGDRGGGDRGGDRGGYGDRGDRGGDRGYGGGGRGGRGGGFGGGGRGGGRGEMGKGCGDLRGSGYETIGQPVVDPRQVEIWTGRNPARDVPDDDDEVDRQYLICRRPDYGKAGRTVNLTVNYFGVSVTGSLNQEVFKYHVAVTRSAENLAKYGQNQNAQVKTEGDKTQDADMDTSDNKEDAEMTDVSGQAPAGEGPPGEGPPKTPEKPLPRHLVRQVINGMITQYESTFKEFRVVHDGMAALYSPRKFEWNTNVFTGINPDGPTVQNTGRRGPQTFDVTLKFVETISLGEIEAYFKSPEENPQRALQALDVVARHLGAQRLIPIGRNFFSMKKTHALKGGKELCWGYHQSIRIAQGRLLMNVDQAATVFYGPGPLVELALAALNARDPRDIRDLDQRQLKDLARALRKIEVIPTHRSDRKRAIWGVSHTSAESLSFEMKGKETSIARYFDERYKISLKFPNLPCVNVGSKRKPTWLPIELCEVAPGQRCPNINEMDTAEIIRQTNQRPSERKNRIMEQLRQAGYENDPYMESFGMKVDMKMETVNSRVLETPEVQYANVSERPHMGAWNLREKRFVEPAVLRNWGVVVQSTQSPRDIERFLSVMCDNASKCGLTVENSRPFIIYSNEHRGAQVEELMRMCFDELKRSNSPPQLIMVIKRDQSVGPYGDIKRMSDTVLGIPSQCILSKHVQKAQAQYCANVCLKINMKLSGKNAVLRDCLPLVSTAPTLIIGADVQHPRAGMGSRPSIASVVASLDRYSAKYVARVEAQEAKHGSTIHSLPLMIRDLFLAYYQSTGRKPEHVIYYRDGVSEGELFTILQTEMKALRKACKMMDPDYLPPVTFIVVNKRHHMRAFGSHQDCDRSGNVQPGTVIDSGIVDSHRYDFFLYGHSGIQGTSCPAHYTVLHDENNMKADDVQKLTYNLCYTFARCTRSVSVVPPVYYAHLAAARARFFLNEMSDGASTVGSFSSNASNFDFAGLHQNMRSCMFFI</sequence>
<dbReference type="EMBL" id="DAKRPA010000101">
    <property type="protein sequence ID" value="DAZ98650.1"/>
    <property type="molecule type" value="Genomic_DNA"/>
</dbReference>
<feature type="compositionally biased region" description="Polar residues" evidence="2">
    <location>
        <begin position="292"/>
        <end position="301"/>
    </location>
</feature>
<dbReference type="Gene3D" id="3.40.50.2300">
    <property type="match status" value="1"/>
</dbReference>
<dbReference type="InterPro" id="IPR032473">
    <property type="entry name" value="Argonaute_Mid_dom"/>
</dbReference>
<dbReference type="InterPro" id="IPR036397">
    <property type="entry name" value="RNaseH_sf"/>
</dbReference>
<dbReference type="PROSITE" id="PS50866">
    <property type="entry name" value="GOLD"/>
    <property type="match status" value="1"/>
</dbReference>
<dbReference type="InterPro" id="IPR009038">
    <property type="entry name" value="GOLD_dom"/>
</dbReference>
<dbReference type="Pfam" id="PF11904">
    <property type="entry name" value="ANKRD13_C"/>
    <property type="match status" value="1"/>
</dbReference>
<feature type="compositionally biased region" description="Gly residues" evidence="2">
    <location>
        <begin position="966"/>
        <end position="997"/>
    </location>
</feature>
<dbReference type="Gene3D" id="3.30.420.10">
    <property type="entry name" value="Ribonuclease H-like superfamily/Ribonuclease H"/>
    <property type="match status" value="1"/>
</dbReference>
<dbReference type="InterPro" id="IPR003100">
    <property type="entry name" value="PAZ_dom"/>
</dbReference>
<dbReference type="GO" id="GO:0003723">
    <property type="term" value="F:RNA binding"/>
    <property type="evidence" value="ECO:0007669"/>
    <property type="project" value="InterPro"/>
</dbReference>
<dbReference type="InterPro" id="IPR002110">
    <property type="entry name" value="Ankyrin_rpt"/>
</dbReference>
<dbReference type="Gene3D" id="2.170.260.10">
    <property type="entry name" value="paz domain"/>
    <property type="match status" value="1"/>
</dbReference>
<dbReference type="InterPro" id="IPR012337">
    <property type="entry name" value="RNaseH-like_sf"/>
</dbReference>
<evidence type="ECO:0000256" key="2">
    <source>
        <dbReference type="SAM" id="MobiDB-lite"/>
    </source>
</evidence>
<dbReference type="InterPro" id="IPR045246">
    <property type="entry name" value="Piwi_ago-like"/>
</dbReference>
<dbReference type="PROSITE" id="PS50088">
    <property type="entry name" value="ANK_REPEAT"/>
    <property type="match status" value="1"/>
</dbReference>
<comment type="caution">
    <text evidence="6">The sequence shown here is derived from an EMBL/GenBank/DDBJ whole genome shotgun (WGS) entry which is preliminary data.</text>
</comment>
<feature type="region of interest" description="Disordered" evidence="2">
    <location>
        <begin position="648"/>
        <end position="997"/>
    </location>
</feature>